<feature type="transmembrane region" description="Helical" evidence="1">
    <location>
        <begin position="20"/>
        <end position="44"/>
    </location>
</feature>
<dbReference type="RefSeq" id="WP_340271482.1">
    <property type="nucleotide sequence ID" value="NZ_JBBEOG010000011.1"/>
</dbReference>
<feature type="transmembrane region" description="Helical" evidence="1">
    <location>
        <begin position="82"/>
        <end position="103"/>
    </location>
</feature>
<evidence type="ECO:0000313" key="3">
    <source>
        <dbReference type="Proteomes" id="UP001596122"/>
    </source>
</evidence>
<feature type="transmembrane region" description="Helical" evidence="1">
    <location>
        <begin position="56"/>
        <end position="76"/>
    </location>
</feature>
<protein>
    <submittedName>
        <fullName evidence="2">Uncharacterized protein</fullName>
    </submittedName>
</protein>
<evidence type="ECO:0000256" key="1">
    <source>
        <dbReference type="SAM" id="Phobius"/>
    </source>
</evidence>
<dbReference type="Proteomes" id="UP001596122">
    <property type="component" value="Unassembled WGS sequence"/>
</dbReference>
<name>A0ABW0GKD4_9MICO</name>
<organism evidence="2 3">
    <name type="scientific">Aquipuribacter nitratireducens</name>
    <dbReference type="NCBI Taxonomy" id="650104"/>
    <lineage>
        <taxon>Bacteria</taxon>
        <taxon>Bacillati</taxon>
        <taxon>Actinomycetota</taxon>
        <taxon>Actinomycetes</taxon>
        <taxon>Micrococcales</taxon>
        <taxon>Intrasporangiaceae</taxon>
        <taxon>Aquipuribacter</taxon>
    </lineage>
</organism>
<keyword evidence="1" id="KW-0812">Transmembrane</keyword>
<feature type="transmembrane region" description="Helical" evidence="1">
    <location>
        <begin position="124"/>
        <end position="146"/>
    </location>
</feature>
<keyword evidence="1" id="KW-0472">Membrane</keyword>
<keyword evidence="1" id="KW-1133">Transmembrane helix</keyword>
<comment type="caution">
    <text evidence="2">The sequence shown here is derived from an EMBL/GenBank/DDBJ whole genome shotgun (WGS) entry which is preliminary data.</text>
</comment>
<evidence type="ECO:0000313" key="2">
    <source>
        <dbReference type="EMBL" id="MFC5379968.1"/>
    </source>
</evidence>
<accession>A0ABW0GKD4</accession>
<proteinExistence type="predicted"/>
<reference evidence="3" key="1">
    <citation type="journal article" date="2019" name="Int. J. Syst. Evol. Microbiol.">
        <title>The Global Catalogue of Microorganisms (GCM) 10K type strain sequencing project: providing services to taxonomists for standard genome sequencing and annotation.</title>
        <authorList>
            <consortium name="The Broad Institute Genomics Platform"/>
            <consortium name="The Broad Institute Genome Sequencing Center for Infectious Disease"/>
            <person name="Wu L."/>
            <person name="Ma J."/>
        </authorList>
    </citation>
    <scope>NUCLEOTIDE SEQUENCE [LARGE SCALE GENOMIC DNA]</scope>
    <source>
        <strain evidence="3">CCUG 43114</strain>
    </source>
</reference>
<gene>
    <name evidence="2" type="ORF">ACFPJ6_04100</name>
</gene>
<keyword evidence="3" id="KW-1185">Reference proteome</keyword>
<feature type="transmembrane region" description="Helical" evidence="1">
    <location>
        <begin position="199"/>
        <end position="232"/>
    </location>
</feature>
<feature type="transmembrane region" description="Helical" evidence="1">
    <location>
        <begin position="166"/>
        <end position="187"/>
    </location>
</feature>
<dbReference type="EMBL" id="JBHSLD010000004">
    <property type="protein sequence ID" value="MFC5379968.1"/>
    <property type="molecule type" value="Genomic_DNA"/>
</dbReference>
<sequence length="245" mass="24471">MGVLAVVLGLGDGLPGGDGGALAVATFVLVEALAVLLLVTGVLWARAGRSPTPGALLALAGVLLLPLTAGAAALGTGGSGGVLSSLGFASCWVVAALVAARVGDPPPGSVRPPARPPSLDRMPGWLLVRLAAVAVLVGLLVLGGWWAGQAFTLFPSKETPEDLERIRQAGAVQLAVMVVGGAALALWWAAQLRRRAAAVLAGVAGVVGGLFSVVGFLASLPVFLTAVVLLFLPPRPVPPAHRPGR</sequence>